<dbReference type="KEGG" id="hty:BN2458_PEG1053"/>
<name>A0A099UDU3_9HELI</name>
<organism evidence="1 4">
    <name type="scientific">Helicobacter typhlonius</name>
    <dbReference type="NCBI Taxonomy" id="76936"/>
    <lineage>
        <taxon>Bacteria</taxon>
        <taxon>Pseudomonadati</taxon>
        <taxon>Campylobacterota</taxon>
        <taxon>Epsilonproteobacteria</taxon>
        <taxon>Campylobacterales</taxon>
        <taxon>Helicobacteraceae</taxon>
        <taxon>Helicobacter</taxon>
    </lineage>
</organism>
<dbReference type="Proteomes" id="UP000064525">
    <property type="component" value="Chromosome I"/>
</dbReference>
<dbReference type="PATRIC" id="fig|76936.10.peg.1028"/>
<reference evidence="4" key="2">
    <citation type="submission" date="2015-11" db="EMBL/GenBank/DDBJ databases">
        <authorList>
            <person name="Anvar S.Y."/>
        </authorList>
    </citation>
    <scope>NUCLEOTIDE SEQUENCE [LARGE SCALE GENOMIC DNA]</scope>
</reference>
<dbReference type="EMBL" id="LN907858">
    <property type="protein sequence ID" value="CUU39938.1"/>
    <property type="molecule type" value="Genomic_DNA"/>
</dbReference>
<dbReference type="Proteomes" id="UP000029925">
    <property type="component" value="Unassembled WGS sequence"/>
</dbReference>
<dbReference type="EMBL" id="JRPF02000015">
    <property type="protein sequence ID" value="TLD77857.1"/>
    <property type="molecule type" value="Genomic_DNA"/>
</dbReference>
<gene>
    <name evidence="1" type="ORF">BN2458_PEG1053</name>
    <name evidence="2" type="ORF">LS75_009210</name>
</gene>
<evidence type="ECO:0000313" key="1">
    <source>
        <dbReference type="EMBL" id="CUU39938.1"/>
    </source>
</evidence>
<accession>A0A099UDU3</accession>
<keyword evidence="3" id="KW-1185">Reference proteome</keyword>
<reference evidence="1" key="3">
    <citation type="submission" date="2015-11" db="EMBL/GenBank/DDBJ databases">
        <authorList>
            <person name="Zhang Y."/>
            <person name="Guo Z."/>
        </authorList>
    </citation>
    <scope>NUCLEOTIDE SEQUENCE</scope>
    <source>
        <strain evidence="1">1</strain>
    </source>
</reference>
<dbReference type="RefSeq" id="WP_034328179.1">
    <property type="nucleotide sequence ID" value="NZ_CAJTQN010000007.1"/>
</dbReference>
<evidence type="ECO:0000313" key="3">
    <source>
        <dbReference type="Proteomes" id="UP000029925"/>
    </source>
</evidence>
<reference evidence="2 3" key="1">
    <citation type="journal article" date="2014" name="Genome Announc.">
        <title>Draft genome sequences of eight enterohepatic helicobacter species isolated from both laboratory and wild rodents.</title>
        <authorList>
            <person name="Sheh A."/>
            <person name="Shen Z."/>
            <person name="Fox J.G."/>
        </authorList>
    </citation>
    <scope>NUCLEOTIDE SEQUENCE [LARGE SCALE GENOMIC DNA]</scope>
    <source>
        <strain evidence="2 3">MIT 98-6810</strain>
    </source>
</reference>
<dbReference type="STRING" id="76936.BN2458_PEG1053"/>
<dbReference type="AlphaFoldDB" id="A0A099UDU3"/>
<protein>
    <submittedName>
        <fullName evidence="1">Uncharacterized protein</fullName>
    </submittedName>
</protein>
<dbReference type="OrthoDB" id="5326040at2"/>
<dbReference type="GeneID" id="82321904"/>
<evidence type="ECO:0000313" key="2">
    <source>
        <dbReference type="EMBL" id="TLD77857.1"/>
    </source>
</evidence>
<sequence>MECPYCKHSLSHSEVVSLLKSLDKAKKDCQVCHKPFIGSKSAKTCSSACRSKAYRIRKAAQIH</sequence>
<proteinExistence type="predicted"/>
<evidence type="ECO:0000313" key="4">
    <source>
        <dbReference type="Proteomes" id="UP000064525"/>
    </source>
</evidence>